<dbReference type="SUPFAM" id="SSF52161">
    <property type="entry name" value="Ribosomal protein L13"/>
    <property type="match status" value="1"/>
</dbReference>
<dbReference type="PATRIC" id="fig|1618610.3.peg.290"/>
<accession>A0A0G1KDK4</accession>
<dbReference type="Gene3D" id="3.90.1180.10">
    <property type="entry name" value="Ribosomal protein L13"/>
    <property type="match status" value="1"/>
</dbReference>
<comment type="caution">
    <text evidence="5">The sequence shown here is derived from an EMBL/GenBank/DDBJ whole genome shotgun (WGS) entry which is preliminary data.</text>
</comment>
<dbReference type="GO" id="GO:1990904">
    <property type="term" value="C:ribonucleoprotein complex"/>
    <property type="evidence" value="ECO:0007669"/>
    <property type="project" value="UniProtKB-KW"/>
</dbReference>
<evidence type="ECO:0000256" key="3">
    <source>
        <dbReference type="ARBA" id="ARBA00023274"/>
    </source>
</evidence>
<dbReference type="Pfam" id="PF00572">
    <property type="entry name" value="Ribosomal_L13"/>
    <property type="match status" value="1"/>
</dbReference>
<protein>
    <recommendedName>
        <fullName evidence="4">50S ribosomal protein L13</fullName>
    </recommendedName>
</protein>
<dbReference type="InterPro" id="IPR036899">
    <property type="entry name" value="Ribosomal_uL13_sf"/>
</dbReference>
<dbReference type="GO" id="GO:0017148">
    <property type="term" value="P:negative regulation of translation"/>
    <property type="evidence" value="ECO:0007669"/>
    <property type="project" value="TreeGrafter"/>
</dbReference>
<dbReference type="GO" id="GO:0003735">
    <property type="term" value="F:structural constituent of ribosome"/>
    <property type="evidence" value="ECO:0007669"/>
    <property type="project" value="InterPro"/>
</dbReference>
<dbReference type="AlphaFoldDB" id="A0A0G1KDK4"/>
<dbReference type="EMBL" id="LCJQ01000006">
    <property type="protein sequence ID" value="KKT81663.1"/>
    <property type="molecule type" value="Genomic_DNA"/>
</dbReference>
<evidence type="ECO:0000313" key="6">
    <source>
        <dbReference type="Proteomes" id="UP000034595"/>
    </source>
</evidence>
<dbReference type="Proteomes" id="UP000034595">
    <property type="component" value="Unassembled WGS sequence"/>
</dbReference>
<reference evidence="5 6" key="1">
    <citation type="journal article" date="2015" name="Nature">
        <title>rRNA introns, odd ribosomes, and small enigmatic genomes across a large radiation of phyla.</title>
        <authorList>
            <person name="Brown C.T."/>
            <person name="Hug L.A."/>
            <person name="Thomas B.C."/>
            <person name="Sharon I."/>
            <person name="Castelle C.J."/>
            <person name="Singh A."/>
            <person name="Wilkins M.J."/>
            <person name="Williams K.H."/>
            <person name="Banfield J.F."/>
        </authorList>
    </citation>
    <scope>NUCLEOTIDE SEQUENCE [LARGE SCALE GENOMIC DNA]</scope>
</reference>
<organism evidence="5 6">
    <name type="scientific">Candidatus Azambacteria bacterium GW2011_GWA1_44_9</name>
    <dbReference type="NCBI Taxonomy" id="1618610"/>
    <lineage>
        <taxon>Bacteria</taxon>
        <taxon>Candidatus Azamiibacteriota</taxon>
    </lineage>
</organism>
<evidence type="ECO:0000256" key="4">
    <source>
        <dbReference type="ARBA" id="ARBA00035499"/>
    </source>
</evidence>
<proteinExistence type="inferred from homology"/>
<sequence length="116" mass="12925">MTQPHTIDAKGKSIGRVATEAASVLMGKTSPLFQRNKVADVQVVVENASKSAIAPNKMKEVRVKAYSGYPGGLKERTLAHVIEKKGFSEVFIHAISRMIPRNRLHKERMKRLTIKD</sequence>
<dbReference type="PANTHER" id="PTHR11545">
    <property type="entry name" value="RIBOSOMAL PROTEIN L13"/>
    <property type="match status" value="1"/>
</dbReference>
<dbReference type="PANTHER" id="PTHR11545:SF2">
    <property type="entry name" value="LARGE RIBOSOMAL SUBUNIT PROTEIN UL13M"/>
    <property type="match status" value="1"/>
</dbReference>
<dbReference type="PIRSF" id="PIRSF002181">
    <property type="entry name" value="Ribosomal_L13"/>
    <property type="match status" value="1"/>
</dbReference>
<comment type="similarity">
    <text evidence="1">Belongs to the universal ribosomal protein uL13 family.</text>
</comment>
<evidence type="ECO:0000256" key="1">
    <source>
        <dbReference type="ARBA" id="ARBA00006227"/>
    </source>
</evidence>
<dbReference type="GO" id="GO:0005840">
    <property type="term" value="C:ribosome"/>
    <property type="evidence" value="ECO:0007669"/>
    <property type="project" value="UniProtKB-KW"/>
</dbReference>
<dbReference type="InterPro" id="IPR005823">
    <property type="entry name" value="Ribosomal_uL13_bac-type"/>
</dbReference>
<dbReference type="CDD" id="cd00392">
    <property type="entry name" value="Ribosomal_L13"/>
    <property type="match status" value="1"/>
</dbReference>
<dbReference type="GO" id="GO:0006412">
    <property type="term" value="P:translation"/>
    <property type="evidence" value="ECO:0007669"/>
    <property type="project" value="InterPro"/>
</dbReference>
<dbReference type="GO" id="GO:0003729">
    <property type="term" value="F:mRNA binding"/>
    <property type="evidence" value="ECO:0007669"/>
    <property type="project" value="TreeGrafter"/>
</dbReference>
<evidence type="ECO:0000313" key="5">
    <source>
        <dbReference type="EMBL" id="KKT81663.1"/>
    </source>
</evidence>
<keyword evidence="2 5" id="KW-0689">Ribosomal protein</keyword>
<evidence type="ECO:0000256" key="2">
    <source>
        <dbReference type="ARBA" id="ARBA00022980"/>
    </source>
</evidence>
<dbReference type="InterPro" id="IPR005822">
    <property type="entry name" value="Ribosomal_uL13"/>
</dbReference>
<keyword evidence="3" id="KW-0687">Ribonucleoprotein</keyword>
<gene>
    <name evidence="5" type="ORF">UW78_C0006G0028</name>
</gene>
<name>A0A0G1KDK4_9BACT</name>